<dbReference type="Gene3D" id="3.30.40.10">
    <property type="entry name" value="Zinc/RING finger domain, C3HC4 (zinc finger)"/>
    <property type="match status" value="1"/>
</dbReference>
<feature type="transmembrane region" description="Helical" evidence="3">
    <location>
        <begin position="654"/>
        <end position="676"/>
    </location>
</feature>
<feature type="transmembrane region" description="Helical" evidence="3">
    <location>
        <begin position="88"/>
        <end position="109"/>
    </location>
</feature>
<feature type="transmembrane region" description="Helical" evidence="3">
    <location>
        <begin position="20"/>
        <end position="39"/>
    </location>
</feature>
<evidence type="ECO:0000256" key="3">
    <source>
        <dbReference type="SAM" id="Phobius"/>
    </source>
</evidence>
<dbReference type="Proteomes" id="UP000006906">
    <property type="component" value="Chromosome 13"/>
</dbReference>
<feature type="transmembrane region" description="Helical" evidence="3">
    <location>
        <begin position="539"/>
        <end position="563"/>
    </location>
</feature>
<sequence length="983" mass="103216">MGVLIAAIQLYGALMVVRVVWGSLALIIACVATLIRAVLSIGRVLQLLWLPPNASTYTGPGTWWDLAWRLLTLRPLFGLFARGTFMRAYALIVIPVLGVWAVGIAALLARADLLKPLVKSLPLLSCVALCLMSLALADDAVRRLLLPGRLCMAALRGSAAAWMGLLGWLGTMAQFEPGVSKYEVAELSSVLALCSGAAVFGSGGGTLLWHNGSWKTAASLAGAEPAERLAFVGYGTAALLAAAGCVSALTGDSVVLPLLRALLRALDAVLRVRPALEAVARCVRWLAAQPALREGIAAVEAVDQMVTRYLVQAWNNVVEAVRLVCGALVAATRVFRLRLWPSIHGGWTAVRQGVLEPLGRAVRAIANASVRAGVSTAKATHRYVLKPAATAAWRLVALAFQLAVRIGRLLLRLYRLLLLPVLRVAGDVVRRFLAPLLWPAGSVAGTWWFARQALLQSAPLPFGAAAAMGGVVVCLMAGKSMRKTRWPALSRLGGGLESVAAAAYLHLDLGLGRLVHWLALATYWALSVVAAAAVATGHWALALVTGPALALLALMLTTTWWAVDLAVRIAEPYAQAGWRLLRGVWRNPALSLLLSTALLVALYGAHQAGLPAAAWRAVAAAVCTGCSLLYRLLKLGLTPALRLLRLLLLRTAALLGLSADASAAALVSSSSALASWGSQATVDVSSLFASRGFATVFVGLHLAHALVLRHWAKEVLRAQGGGGRLGAAAGDEAIKHVVSFVARSTAKVALGPMYVTAAAAFLAGGAAGGVATRLAGLTAPVLWAVYLAALWVEGVRRVELSYGTEQSSEFATALRSLRERRRSPESATATTAAQQPETAPAPPAMASAPAGLTPSQQPPRQPQDPAAQRLLADLRSQPPPKHVFPSDSCSVCFDELGAESASSEALLAAMAQNGSRGGTGSAGSGGLGAMAIEEEEGNQALLVLRCGHVFHQECVLLWLQRNPRCPCCREPAVGRARHTNMLF</sequence>
<dbReference type="InterPro" id="IPR013083">
    <property type="entry name" value="Znf_RING/FYVE/PHD"/>
</dbReference>
<feature type="transmembrane region" description="Helical" evidence="3">
    <location>
        <begin position="153"/>
        <end position="175"/>
    </location>
</feature>
<feature type="transmembrane region" description="Helical" evidence="3">
    <location>
        <begin position="612"/>
        <end position="633"/>
    </location>
</feature>
<dbReference type="EMBL" id="CM008974">
    <property type="protein sequence ID" value="PNW74060.1"/>
    <property type="molecule type" value="Genomic_DNA"/>
</dbReference>
<dbReference type="Gramene" id="PNW74060">
    <property type="protein sequence ID" value="PNW74060"/>
    <property type="gene ID" value="CHLRE_13g583750v5"/>
</dbReference>
<feature type="transmembrane region" description="Helical" evidence="3">
    <location>
        <begin position="748"/>
        <end position="768"/>
    </location>
</feature>
<feature type="transmembrane region" description="Helical" evidence="3">
    <location>
        <begin position="514"/>
        <end position="533"/>
    </location>
</feature>
<keyword evidence="3" id="KW-0812">Transmembrane</keyword>
<dbReference type="GO" id="GO:0016567">
    <property type="term" value="P:protein ubiquitination"/>
    <property type="evidence" value="ECO:0000318"/>
    <property type="project" value="GO_Central"/>
</dbReference>
<dbReference type="Pfam" id="PF13639">
    <property type="entry name" value="zf-RING_2"/>
    <property type="match status" value="1"/>
</dbReference>
<keyword evidence="3" id="KW-0472">Membrane</keyword>
<dbReference type="InParanoid" id="A0A2K3D0J3"/>
<evidence type="ECO:0000313" key="6">
    <source>
        <dbReference type="Proteomes" id="UP000006906"/>
    </source>
</evidence>
<dbReference type="OrthoDB" id="546550at2759"/>
<dbReference type="SMART" id="SM00184">
    <property type="entry name" value="RING"/>
    <property type="match status" value="1"/>
</dbReference>
<dbReference type="SUPFAM" id="SSF57850">
    <property type="entry name" value="RING/U-box"/>
    <property type="match status" value="1"/>
</dbReference>
<dbReference type="AlphaFoldDB" id="A0A2K3D0J3"/>
<dbReference type="PANTHER" id="PTHR15302">
    <property type="entry name" value="E3 UBIQUITIN-PROTEIN LIGASE RNF103"/>
    <property type="match status" value="1"/>
</dbReference>
<feature type="transmembrane region" description="Helical" evidence="3">
    <location>
        <begin position="774"/>
        <end position="792"/>
    </location>
</feature>
<dbReference type="GO" id="GO:0036503">
    <property type="term" value="P:ERAD pathway"/>
    <property type="evidence" value="ECO:0000318"/>
    <property type="project" value="GO_Central"/>
</dbReference>
<keyword evidence="6" id="KW-1185">Reference proteome</keyword>
<feature type="transmembrane region" description="Helical" evidence="3">
    <location>
        <begin position="121"/>
        <end position="141"/>
    </location>
</feature>
<name>A0A2K3D0J3_CHLRE</name>
<evidence type="ECO:0000313" key="5">
    <source>
        <dbReference type="EMBL" id="PNW74060.1"/>
    </source>
</evidence>
<dbReference type="PROSITE" id="PS50089">
    <property type="entry name" value="ZF_RING_2"/>
    <property type="match status" value="1"/>
</dbReference>
<feature type="transmembrane region" description="Helical" evidence="3">
    <location>
        <begin position="229"/>
        <end position="249"/>
    </location>
</feature>
<dbReference type="GO" id="GO:0005783">
    <property type="term" value="C:endoplasmic reticulum"/>
    <property type="evidence" value="ECO:0000318"/>
    <property type="project" value="GO_Central"/>
</dbReference>
<dbReference type="STRING" id="3055.A0A2K3D0J3"/>
<feature type="region of interest" description="Disordered" evidence="2">
    <location>
        <begin position="815"/>
        <end position="866"/>
    </location>
</feature>
<dbReference type="PaxDb" id="3055-EDP08852"/>
<evidence type="ECO:0000256" key="1">
    <source>
        <dbReference type="PROSITE-ProRule" id="PRU00175"/>
    </source>
</evidence>
<dbReference type="GO" id="GO:0008270">
    <property type="term" value="F:zinc ion binding"/>
    <property type="evidence" value="ECO:0007669"/>
    <property type="project" value="UniProtKB-KW"/>
</dbReference>
<feature type="transmembrane region" description="Helical" evidence="3">
    <location>
        <begin position="584"/>
        <end position="606"/>
    </location>
</feature>
<dbReference type="RefSeq" id="XP_001693598.2">
    <property type="nucleotide sequence ID" value="XM_001693546.2"/>
</dbReference>
<proteinExistence type="predicted"/>
<dbReference type="OMA" id="VALGPMY"/>
<keyword evidence="1" id="KW-0862">Zinc</keyword>
<organism evidence="5 6">
    <name type="scientific">Chlamydomonas reinhardtii</name>
    <name type="common">Chlamydomonas smithii</name>
    <dbReference type="NCBI Taxonomy" id="3055"/>
    <lineage>
        <taxon>Eukaryota</taxon>
        <taxon>Viridiplantae</taxon>
        <taxon>Chlorophyta</taxon>
        <taxon>core chlorophytes</taxon>
        <taxon>Chlorophyceae</taxon>
        <taxon>CS clade</taxon>
        <taxon>Chlamydomonadales</taxon>
        <taxon>Chlamydomonadaceae</taxon>
        <taxon>Chlamydomonas</taxon>
    </lineage>
</organism>
<dbReference type="PANTHER" id="PTHR15302:SF0">
    <property type="entry name" value="E3 UBIQUITIN-PROTEIN LIGASE RNF103"/>
    <property type="match status" value="1"/>
</dbReference>
<feature type="transmembrane region" description="Helical" evidence="3">
    <location>
        <begin position="462"/>
        <end position="481"/>
    </location>
</feature>
<feature type="transmembrane region" description="Helical" evidence="3">
    <location>
        <begin position="187"/>
        <end position="209"/>
    </location>
</feature>
<reference evidence="5 6" key="1">
    <citation type="journal article" date="2007" name="Science">
        <title>The Chlamydomonas genome reveals the evolution of key animal and plant functions.</title>
        <authorList>
            <person name="Merchant S.S."/>
            <person name="Prochnik S.E."/>
            <person name="Vallon O."/>
            <person name="Harris E.H."/>
            <person name="Karpowicz S.J."/>
            <person name="Witman G.B."/>
            <person name="Terry A."/>
            <person name="Salamov A."/>
            <person name="Fritz-Laylin L.K."/>
            <person name="Marechal-Drouard L."/>
            <person name="Marshall W.F."/>
            <person name="Qu L.H."/>
            <person name="Nelson D.R."/>
            <person name="Sanderfoot A.A."/>
            <person name="Spalding M.H."/>
            <person name="Kapitonov V.V."/>
            <person name="Ren Q."/>
            <person name="Ferris P."/>
            <person name="Lindquist E."/>
            <person name="Shapiro H."/>
            <person name="Lucas S.M."/>
            <person name="Grimwood J."/>
            <person name="Schmutz J."/>
            <person name="Cardol P."/>
            <person name="Cerutti H."/>
            <person name="Chanfreau G."/>
            <person name="Chen C.L."/>
            <person name="Cognat V."/>
            <person name="Croft M.T."/>
            <person name="Dent R."/>
            <person name="Dutcher S."/>
            <person name="Fernandez E."/>
            <person name="Fukuzawa H."/>
            <person name="Gonzalez-Ballester D."/>
            <person name="Gonzalez-Halphen D."/>
            <person name="Hallmann A."/>
            <person name="Hanikenne M."/>
            <person name="Hippler M."/>
            <person name="Inwood W."/>
            <person name="Jabbari K."/>
            <person name="Kalanon M."/>
            <person name="Kuras R."/>
            <person name="Lefebvre P.A."/>
            <person name="Lemaire S.D."/>
            <person name="Lobanov A.V."/>
            <person name="Lohr M."/>
            <person name="Manuell A."/>
            <person name="Meier I."/>
            <person name="Mets L."/>
            <person name="Mittag M."/>
            <person name="Mittelmeier T."/>
            <person name="Moroney J.V."/>
            <person name="Moseley J."/>
            <person name="Napoli C."/>
            <person name="Nedelcu A.M."/>
            <person name="Niyogi K."/>
            <person name="Novoselov S.V."/>
            <person name="Paulsen I.T."/>
            <person name="Pazour G."/>
            <person name="Purton S."/>
            <person name="Ral J.P."/>
            <person name="Riano-Pachon D.M."/>
            <person name="Riekhof W."/>
            <person name="Rymarquis L."/>
            <person name="Schroda M."/>
            <person name="Stern D."/>
            <person name="Umen J."/>
            <person name="Willows R."/>
            <person name="Wilson N."/>
            <person name="Zimmer S.L."/>
            <person name="Allmer J."/>
            <person name="Balk J."/>
            <person name="Bisova K."/>
            <person name="Chen C.J."/>
            <person name="Elias M."/>
            <person name="Gendler K."/>
            <person name="Hauser C."/>
            <person name="Lamb M.R."/>
            <person name="Ledford H."/>
            <person name="Long J.C."/>
            <person name="Minagawa J."/>
            <person name="Page M.D."/>
            <person name="Pan J."/>
            <person name="Pootakham W."/>
            <person name="Roje S."/>
            <person name="Rose A."/>
            <person name="Stahlberg E."/>
            <person name="Terauchi A.M."/>
            <person name="Yang P."/>
            <person name="Ball S."/>
            <person name="Bowler C."/>
            <person name="Dieckmann C.L."/>
            <person name="Gladyshev V.N."/>
            <person name="Green P."/>
            <person name="Jorgensen R."/>
            <person name="Mayfield S."/>
            <person name="Mueller-Roeber B."/>
            <person name="Rajamani S."/>
            <person name="Sayre R.T."/>
            <person name="Brokstein P."/>
            <person name="Dubchak I."/>
            <person name="Goodstein D."/>
            <person name="Hornick L."/>
            <person name="Huang Y.W."/>
            <person name="Jhaveri J."/>
            <person name="Luo Y."/>
            <person name="Martinez D."/>
            <person name="Ngau W.C."/>
            <person name="Otillar B."/>
            <person name="Poliakov A."/>
            <person name="Porter A."/>
            <person name="Szajkowski L."/>
            <person name="Werner G."/>
            <person name="Zhou K."/>
            <person name="Grigoriev I.V."/>
            <person name="Rokhsar D.S."/>
            <person name="Grossman A.R."/>
        </authorList>
    </citation>
    <scope>NUCLEOTIDE SEQUENCE [LARGE SCALE GENOMIC DNA]</scope>
    <source>
        <strain evidence="6">CC-503</strain>
    </source>
</reference>
<dbReference type="InterPro" id="IPR001841">
    <property type="entry name" value="Znf_RING"/>
</dbReference>
<feature type="transmembrane region" description="Helical" evidence="3">
    <location>
        <begin position="688"/>
        <end position="708"/>
    </location>
</feature>
<accession>A0A2K3D0J3</accession>
<gene>
    <name evidence="5" type="ORF">CHLRE_13g583750v5</name>
</gene>
<dbReference type="InterPro" id="IPR042494">
    <property type="entry name" value="RNF103"/>
</dbReference>
<feature type="compositionally biased region" description="Low complexity" evidence="2">
    <location>
        <begin position="825"/>
        <end position="850"/>
    </location>
</feature>
<keyword evidence="1" id="KW-0479">Metal-binding</keyword>
<feature type="domain" description="RING-type" evidence="4">
    <location>
        <begin position="889"/>
        <end position="969"/>
    </location>
</feature>
<keyword evidence="3" id="KW-1133">Transmembrane helix</keyword>
<dbReference type="GeneID" id="5719363"/>
<keyword evidence="1" id="KW-0863">Zinc-finger</keyword>
<dbReference type="ExpressionAtlas" id="A0A2K3D0J3">
    <property type="expression patterns" value="baseline"/>
</dbReference>
<dbReference type="KEGG" id="cre:CHLRE_13g583750v5"/>
<evidence type="ECO:0000259" key="4">
    <source>
        <dbReference type="PROSITE" id="PS50089"/>
    </source>
</evidence>
<protein>
    <recommendedName>
        <fullName evidence="4">RING-type domain-containing protein</fullName>
    </recommendedName>
</protein>
<evidence type="ECO:0000256" key="2">
    <source>
        <dbReference type="SAM" id="MobiDB-lite"/>
    </source>
</evidence>
<dbReference type="GO" id="GO:0004842">
    <property type="term" value="F:ubiquitin-protein transferase activity"/>
    <property type="evidence" value="ECO:0000318"/>
    <property type="project" value="GO_Central"/>
</dbReference>